<proteinExistence type="predicted"/>
<evidence type="ECO:0000313" key="2">
    <source>
        <dbReference type="Proteomes" id="UP000199651"/>
    </source>
</evidence>
<gene>
    <name evidence="1" type="ORF">SAMN05192558_10769</name>
</gene>
<keyword evidence="2" id="KW-1185">Reference proteome</keyword>
<accession>A0A1H0QNA4</accession>
<organism evidence="1 2">
    <name type="scientific">Actinokineospora alba</name>
    <dbReference type="NCBI Taxonomy" id="504798"/>
    <lineage>
        <taxon>Bacteria</taxon>
        <taxon>Bacillati</taxon>
        <taxon>Actinomycetota</taxon>
        <taxon>Actinomycetes</taxon>
        <taxon>Pseudonocardiales</taxon>
        <taxon>Pseudonocardiaceae</taxon>
        <taxon>Actinokineospora</taxon>
    </lineage>
</organism>
<dbReference type="EMBL" id="FNJB01000007">
    <property type="protein sequence ID" value="SDP18804.1"/>
    <property type="molecule type" value="Genomic_DNA"/>
</dbReference>
<dbReference type="Proteomes" id="UP000199651">
    <property type="component" value="Unassembled WGS sequence"/>
</dbReference>
<name>A0A1H0QNA4_9PSEU</name>
<sequence length="64" mass="6906">MALDVTHRGKTTSHQDGHGFLIKDGHLTVMTSQFSTNSFPIATYAPGSWDTAVIVPESPGGYDR</sequence>
<dbReference type="AlphaFoldDB" id="A0A1H0QNA4"/>
<protein>
    <submittedName>
        <fullName evidence="1">Uncharacterized protein</fullName>
    </submittedName>
</protein>
<reference evidence="2" key="1">
    <citation type="submission" date="2016-10" db="EMBL/GenBank/DDBJ databases">
        <authorList>
            <person name="Varghese N."/>
            <person name="Submissions S."/>
        </authorList>
    </citation>
    <scope>NUCLEOTIDE SEQUENCE [LARGE SCALE GENOMIC DNA]</scope>
    <source>
        <strain evidence="2">IBRC-M 10655</strain>
    </source>
</reference>
<evidence type="ECO:0000313" key="1">
    <source>
        <dbReference type="EMBL" id="SDP18804.1"/>
    </source>
</evidence>